<evidence type="ECO:0000313" key="2">
    <source>
        <dbReference type="Proteomes" id="UP000789901"/>
    </source>
</evidence>
<gene>
    <name evidence="1" type="ORF">GMARGA_LOCUS18469</name>
</gene>
<dbReference type="Proteomes" id="UP000789901">
    <property type="component" value="Unassembled WGS sequence"/>
</dbReference>
<organism evidence="1 2">
    <name type="scientific">Gigaspora margarita</name>
    <dbReference type="NCBI Taxonomy" id="4874"/>
    <lineage>
        <taxon>Eukaryota</taxon>
        <taxon>Fungi</taxon>
        <taxon>Fungi incertae sedis</taxon>
        <taxon>Mucoromycota</taxon>
        <taxon>Glomeromycotina</taxon>
        <taxon>Glomeromycetes</taxon>
        <taxon>Diversisporales</taxon>
        <taxon>Gigasporaceae</taxon>
        <taxon>Gigaspora</taxon>
    </lineage>
</organism>
<keyword evidence="2" id="KW-1185">Reference proteome</keyword>
<evidence type="ECO:0000313" key="1">
    <source>
        <dbReference type="EMBL" id="CAG8770504.1"/>
    </source>
</evidence>
<proteinExistence type="predicted"/>
<dbReference type="EMBL" id="CAJVQB010014757">
    <property type="protein sequence ID" value="CAG8770504.1"/>
    <property type="molecule type" value="Genomic_DNA"/>
</dbReference>
<accession>A0ABN7VIA1</accession>
<reference evidence="1 2" key="1">
    <citation type="submission" date="2021-06" db="EMBL/GenBank/DDBJ databases">
        <authorList>
            <person name="Kallberg Y."/>
            <person name="Tangrot J."/>
            <person name="Rosling A."/>
        </authorList>
    </citation>
    <scope>NUCLEOTIDE SEQUENCE [LARGE SCALE GENOMIC DNA]</scope>
    <source>
        <strain evidence="1 2">120-4 pot B 10/14</strain>
    </source>
</reference>
<feature type="non-terminal residue" evidence="1">
    <location>
        <position position="191"/>
    </location>
</feature>
<protein>
    <submittedName>
        <fullName evidence="1">30733_t:CDS:1</fullName>
    </submittedName>
</protein>
<sequence length="191" mass="22292">MLKNDEGNNLLEQLADLYNEDSIEEKFNKAWKEAIDLCRKESLTTCEQISKFLTQAFYNDDLLKKYELLFVTYQTPAICQDQDCIKCVRNYLQQYFTEWTSANIEIDNAIQNCQKSTRGFEYIIEWIPYGKGGFDTVYGGVVVFKVLSGTNQKHSKKFKEFLGAKIEQSITTHASDFWPYCDVESWTMLKN</sequence>
<comment type="caution">
    <text evidence="1">The sequence shown here is derived from an EMBL/GenBank/DDBJ whole genome shotgun (WGS) entry which is preliminary data.</text>
</comment>
<name>A0ABN7VIA1_GIGMA</name>